<comment type="caution">
    <text evidence="4">The sequence shown here is derived from an EMBL/GenBank/DDBJ whole genome shotgun (WGS) entry which is preliminary data.</text>
</comment>
<evidence type="ECO:0000256" key="2">
    <source>
        <dbReference type="ARBA" id="ARBA00022723"/>
    </source>
</evidence>
<dbReference type="Proteomes" id="UP000886523">
    <property type="component" value="Unassembled WGS sequence"/>
</dbReference>
<feature type="non-terminal residue" evidence="4">
    <location>
        <position position="1"/>
    </location>
</feature>
<evidence type="ECO:0000313" key="5">
    <source>
        <dbReference type="Proteomes" id="UP000886523"/>
    </source>
</evidence>
<feature type="non-terminal residue" evidence="4">
    <location>
        <position position="241"/>
    </location>
</feature>
<name>A0A9P6AN06_9AGAM</name>
<evidence type="ECO:0000256" key="1">
    <source>
        <dbReference type="ARBA" id="ARBA00001968"/>
    </source>
</evidence>
<feature type="domain" description="DDE Tnp4" evidence="3">
    <location>
        <begin position="148"/>
        <end position="240"/>
    </location>
</feature>
<dbReference type="EMBL" id="MU129053">
    <property type="protein sequence ID" value="KAF9508691.1"/>
    <property type="molecule type" value="Genomic_DNA"/>
</dbReference>
<evidence type="ECO:0000259" key="3">
    <source>
        <dbReference type="Pfam" id="PF13359"/>
    </source>
</evidence>
<dbReference type="OrthoDB" id="3246760at2759"/>
<organism evidence="4 5">
    <name type="scientific">Hydnum rufescens UP504</name>
    <dbReference type="NCBI Taxonomy" id="1448309"/>
    <lineage>
        <taxon>Eukaryota</taxon>
        <taxon>Fungi</taxon>
        <taxon>Dikarya</taxon>
        <taxon>Basidiomycota</taxon>
        <taxon>Agaricomycotina</taxon>
        <taxon>Agaricomycetes</taxon>
        <taxon>Cantharellales</taxon>
        <taxon>Hydnaceae</taxon>
        <taxon>Hydnum</taxon>
    </lineage>
</organism>
<proteinExistence type="predicted"/>
<dbReference type="AlphaFoldDB" id="A0A9P6AN06"/>
<gene>
    <name evidence="4" type="ORF">BS47DRAFT_1277224</name>
</gene>
<protein>
    <recommendedName>
        <fullName evidence="3">DDE Tnp4 domain-containing protein</fullName>
    </recommendedName>
</protein>
<accession>A0A9P6AN06</accession>
<evidence type="ECO:0000313" key="4">
    <source>
        <dbReference type="EMBL" id="KAF9508691.1"/>
    </source>
</evidence>
<dbReference type="GO" id="GO:0046872">
    <property type="term" value="F:metal ion binding"/>
    <property type="evidence" value="ECO:0007669"/>
    <property type="project" value="UniProtKB-KW"/>
</dbReference>
<sequence length="241" mass="27194">NRVIYPNSVPKASQLHLVLVLYMGNDLNRFRLNLHVLPSTFDAIVTQIEHHPVFHNNSCNPQFPVPWQLAIALYQFGHFGNAAAVQSVAQWAGVSEGLVVKCTCCVMISILAMHDDVICWPSTDEKEAAKCWVESESCARWWNGYCFVDGTLIPLSQKPGFHGNAYFDRKLNYSLNLQLISLPNLRIIDYVIGHTGSAHDSTCFQDSHISKEHESLFSPGEWIWADSAYPVTTWCVPPYQK</sequence>
<dbReference type="Pfam" id="PF13359">
    <property type="entry name" value="DDE_Tnp_4"/>
    <property type="match status" value="1"/>
</dbReference>
<keyword evidence="5" id="KW-1185">Reference proteome</keyword>
<comment type="cofactor">
    <cofactor evidence="1">
        <name>a divalent metal cation</name>
        <dbReference type="ChEBI" id="CHEBI:60240"/>
    </cofactor>
</comment>
<keyword evidence="2" id="KW-0479">Metal-binding</keyword>
<dbReference type="InterPro" id="IPR027806">
    <property type="entry name" value="HARBI1_dom"/>
</dbReference>
<reference evidence="4" key="1">
    <citation type="journal article" date="2020" name="Nat. Commun.">
        <title>Large-scale genome sequencing of mycorrhizal fungi provides insights into the early evolution of symbiotic traits.</title>
        <authorList>
            <person name="Miyauchi S."/>
            <person name="Kiss E."/>
            <person name="Kuo A."/>
            <person name="Drula E."/>
            <person name="Kohler A."/>
            <person name="Sanchez-Garcia M."/>
            <person name="Morin E."/>
            <person name="Andreopoulos B."/>
            <person name="Barry K.W."/>
            <person name="Bonito G."/>
            <person name="Buee M."/>
            <person name="Carver A."/>
            <person name="Chen C."/>
            <person name="Cichocki N."/>
            <person name="Clum A."/>
            <person name="Culley D."/>
            <person name="Crous P.W."/>
            <person name="Fauchery L."/>
            <person name="Girlanda M."/>
            <person name="Hayes R.D."/>
            <person name="Keri Z."/>
            <person name="LaButti K."/>
            <person name="Lipzen A."/>
            <person name="Lombard V."/>
            <person name="Magnuson J."/>
            <person name="Maillard F."/>
            <person name="Murat C."/>
            <person name="Nolan M."/>
            <person name="Ohm R.A."/>
            <person name="Pangilinan J."/>
            <person name="Pereira M.F."/>
            <person name="Perotto S."/>
            <person name="Peter M."/>
            <person name="Pfister S."/>
            <person name="Riley R."/>
            <person name="Sitrit Y."/>
            <person name="Stielow J.B."/>
            <person name="Szollosi G."/>
            <person name="Zifcakova L."/>
            <person name="Stursova M."/>
            <person name="Spatafora J.W."/>
            <person name="Tedersoo L."/>
            <person name="Vaario L.M."/>
            <person name="Yamada A."/>
            <person name="Yan M."/>
            <person name="Wang P."/>
            <person name="Xu J."/>
            <person name="Bruns T."/>
            <person name="Baldrian P."/>
            <person name="Vilgalys R."/>
            <person name="Dunand C."/>
            <person name="Henrissat B."/>
            <person name="Grigoriev I.V."/>
            <person name="Hibbett D."/>
            <person name="Nagy L.G."/>
            <person name="Martin F.M."/>
        </authorList>
    </citation>
    <scope>NUCLEOTIDE SEQUENCE</scope>
    <source>
        <strain evidence="4">UP504</strain>
    </source>
</reference>